<dbReference type="EMBL" id="KB454766">
    <property type="protein sequence ID" value="EME25849.1"/>
    <property type="molecule type" value="Genomic_DNA"/>
</dbReference>
<gene>
    <name evidence="1" type="ORF">Gasu_64900</name>
</gene>
<dbReference type="AlphaFoldDB" id="M2XR19"/>
<name>M2XR19_GALSU</name>
<accession>M2XR19</accession>
<dbReference type="Proteomes" id="UP000030680">
    <property type="component" value="Unassembled WGS sequence"/>
</dbReference>
<proteinExistence type="predicted"/>
<dbReference type="KEGG" id="gsl:Gasu_64900"/>
<feature type="non-terminal residue" evidence="1">
    <location>
        <position position="1"/>
    </location>
</feature>
<sequence length="55" mass="6476">EDRASKVTRVSLCSLHKQLVQSFDWYNNSKSGDAFTSPCTYISRFTFLFYFAKKR</sequence>
<protein>
    <submittedName>
        <fullName evidence="1">Uncharacterized protein</fullName>
    </submittedName>
</protein>
<evidence type="ECO:0000313" key="2">
    <source>
        <dbReference type="Proteomes" id="UP000030680"/>
    </source>
</evidence>
<dbReference type="Gramene" id="EME25849">
    <property type="protein sequence ID" value="EME25849"/>
    <property type="gene ID" value="Gasu_64900"/>
</dbReference>
<organism evidence="1 2">
    <name type="scientific">Galdieria sulphuraria</name>
    <name type="common">Red alga</name>
    <dbReference type="NCBI Taxonomy" id="130081"/>
    <lineage>
        <taxon>Eukaryota</taxon>
        <taxon>Rhodophyta</taxon>
        <taxon>Bangiophyceae</taxon>
        <taxon>Galdieriales</taxon>
        <taxon>Galdieriaceae</taxon>
        <taxon>Galdieria</taxon>
    </lineage>
</organism>
<reference evidence="2" key="1">
    <citation type="journal article" date="2013" name="Science">
        <title>Gene transfer from bacteria and archaea facilitated evolution of an extremophilic eukaryote.</title>
        <authorList>
            <person name="Schonknecht G."/>
            <person name="Chen W.H."/>
            <person name="Ternes C.M."/>
            <person name="Barbier G.G."/>
            <person name="Shrestha R.P."/>
            <person name="Stanke M."/>
            <person name="Brautigam A."/>
            <person name="Baker B.J."/>
            <person name="Banfield J.F."/>
            <person name="Garavito R.M."/>
            <person name="Carr K."/>
            <person name="Wilkerson C."/>
            <person name="Rensing S.A."/>
            <person name="Gagneul D."/>
            <person name="Dickenson N.E."/>
            <person name="Oesterhelt C."/>
            <person name="Lercher M.J."/>
            <person name="Weber A.P."/>
        </authorList>
    </citation>
    <scope>NUCLEOTIDE SEQUENCE [LARGE SCALE GENOMIC DNA]</scope>
    <source>
        <strain evidence="2">074W</strain>
    </source>
</reference>
<keyword evidence="2" id="KW-1185">Reference proteome</keyword>
<evidence type="ECO:0000313" key="1">
    <source>
        <dbReference type="EMBL" id="EME25849.1"/>
    </source>
</evidence>
<dbReference type="RefSeq" id="XP_005702369.1">
    <property type="nucleotide sequence ID" value="XM_005702312.1"/>
</dbReference>
<dbReference type="GeneID" id="17084843"/>